<dbReference type="InterPro" id="IPR043535">
    <property type="entry name" value="TEDC1"/>
</dbReference>
<organism evidence="3 4">
    <name type="scientific">Apis cerana cerana</name>
    <name type="common">Oriental honeybee</name>
    <dbReference type="NCBI Taxonomy" id="94128"/>
    <lineage>
        <taxon>Eukaryota</taxon>
        <taxon>Metazoa</taxon>
        <taxon>Ecdysozoa</taxon>
        <taxon>Arthropoda</taxon>
        <taxon>Hexapoda</taxon>
        <taxon>Insecta</taxon>
        <taxon>Pterygota</taxon>
        <taxon>Neoptera</taxon>
        <taxon>Endopterygota</taxon>
        <taxon>Hymenoptera</taxon>
        <taxon>Apocrita</taxon>
        <taxon>Aculeata</taxon>
        <taxon>Apoidea</taxon>
        <taxon>Anthophila</taxon>
        <taxon>Apidae</taxon>
        <taxon>Apis</taxon>
    </lineage>
</organism>
<dbReference type="Proteomes" id="UP000242457">
    <property type="component" value="Unassembled WGS sequence"/>
</dbReference>
<evidence type="ECO:0000256" key="1">
    <source>
        <dbReference type="SAM" id="Coils"/>
    </source>
</evidence>
<protein>
    <recommendedName>
        <fullName evidence="2">Tubulin epsilon and delta complex protein 1 domain-containing protein</fullName>
    </recommendedName>
</protein>
<dbReference type="PANTHER" id="PTHR35076">
    <property type="entry name" value="TUBULIN EPSILON AND DELTA COMPLEX PROTEIN 1"/>
    <property type="match status" value="1"/>
</dbReference>
<name>A0A2A3EEX1_APICC</name>
<feature type="coiled-coil region" evidence="1">
    <location>
        <begin position="328"/>
        <end position="356"/>
    </location>
</feature>
<dbReference type="EMBL" id="KZ288282">
    <property type="protein sequence ID" value="PBC29561.1"/>
    <property type="molecule type" value="Genomic_DNA"/>
</dbReference>
<proteinExistence type="predicted"/>
<dbReference type="OrthoDB" id="9906141at2759"/>
<dbReference type="PANTHER" id="PTHR35076:SF1">
    <property type="entry name" value="TUBULIN EPSILON AND DELTA COMPLEX PROTEIN 1"/>
    <property type="match status" value="1"/>
</dbReference>
<feature type="domain" description="Tubulin epsilon and delta complex protein 1" evidence="2">
    <location>
        <begin position="82"/>
        <end position="258"/>
    </location>
</feature>
<gene>
    <name evidence="3" type="ORF">APICC_03109</name>
</gene>
<keyword evidence="1" id="KW-0175">Coiled coil</keyword>
<reference evidence="3 4" key="1">
    <citation type="submission" date="2014-07" db="EMBL/GenBank/DDBJ databases">
        <title>Genomic and transcriptomic analysis on Apis cerana provide comprehensive insights into honey bee biology.</title>
        <authorList>
            <person name="Diao Q."/>
            <person name="Sun L."/>
            <person name="Zheng H."/>
            <person name="Zheng H."/>
            <person name="Xu S."/>
            <person name="Wang S."/>
            <person name="Zeng Z."/>
            <person name="Hu F."/>
            <person name="Su S."/>
            <person name="Wu J."/>
        </authorList>
    </citation>
    <scope>NUCLEOTIDE SEQUENCE [LARGE SCALE GENOMIC DNA]</scope>
    <source>
        <tissue evidence="3">Pupae without intestine</tissue>
    </source>
</reference>
<evidence type="ECO:0000313" key="4">
    <source>
        <dbReference type="Proteomes" id="UP000242457"/>
    </source>
</evidence>
<evidence type="ECO:0000313" key="3">
    <source>
        <dbReference type="EMBL" id="PBC29561.1"/>
    </source>
</evidence>
<accession>A0A2A3EEX1</accession>
<dbReference type="AlphaFoldDB" id="A0A2A3EEX1"/>
<evidence type="ECO:0000259" key="2">
    <source>
        <dbReference type="Pfam" id="PF14970"/>
    </source>
</evidence>
<sequence length="366" mass="42826">MSDIKNVLSLLCQHLNLSINVMMKPEYFRQAKFNGMDENIDKVFWKILNVLSYYAVKEKQIETNFEQYDTIWATKLYFAYLQYPAIEFYALTEQNKNSRALLLAFAWLLGTQNILNIIIQINLSNSILAREFSYSNNLEKKETECFIPESIIAQINNVLYLNGKVNYNIKEISELISERTKLVSKIHAASNKICGLPHLSVSEAALIKRISTINKDVLSNEDKKHIKELSTIASLLNIHMKWMKKEHIFFEWMITVIQEHNKLQNVNLEDMDWNEVSKFISLLCCIIQEKLETLSSKEKPINSLDCERKCISRLLKVQDNNIEIEKWLMEISTELNEKTENIAKKKEKLFKKLEKILQSIPYCVQV</sequence>
<dbReference type="Pfam" id="PF14970">
    <property type="entry name" value="TEDC1"/>
    <property type="match status" value="1"/>
</dbReference>
<keyword evidence="4" id="KW-1185">Reference proteome</keyword>
<dbReference type="InterPro" id="IPR027996">
    <property type="entry name" value="TEDC1_dom"/>
</dbReference>